<name>A0A4R7JA43_9ACTN</name>
<feature type="transmembrane region" description="Helical" evidence="8">
    <location>
        <begin position="83"/>
        <end position="111"/>
    </location>
</feature>
<evidence type="ECO:0000256" key="6">
    <source>
        <dbReference type="ARBA" id="ARBA00023136"/>
    </source>
</evidence>
<comment type="similarity">
    <text evidence="7">Belongs to the glycosyltransferase 87 family.</text>
</comment>
<accession>A0A4R7JA43</accession>
<feature type="transmembrane region" description="Helical" evidence="8">
    <location>
        <begin position="20"/>
        <end position="37"/>
    </location>
</feature>
<protein>
    <submittedName>
        <fullName evidence="9">Uncharacterized protein DUF2029</fullName>
    </submittedName>
</protein>
<evidence type="ECO:0000256" key="1">
    <source>
        <dbReference type="ARBA" id="ARBA00004651"/>
    </source>
</evidence>
<feature type="transmembrane region" description="Helical" evidence="8">
    <location>
        <begin position="342"/>
        <end position="361"/>
    </location>
</feature>
<dbReference type="AlphaFoldDB" id="A0A4R7JA43"/>
<dbReference type="EMBL" id="SOAW01000001">
    <property type="protein sequence ID" value="TDT34431.1"/>
    <property type="molecule type" value="Genomic_DNA"/>
</dbReference>
<evidence type="ECO:0000256" key="4">
    <source>
        <dbReference type="ARBA" id="ARBA00022692"/>
    </source>
</evidence>
<evidence type="ECO:0000256" key="5">
    <source>
        <dbReference type="ARBA" id="ARBA00022989"/>
    </source>
</evidence>
<keyword evidence="5 8" id="KW-1133">Transmembrane helix</keyword>
<feature type="transmembrane region" description="Helical" evidence="8">
    <location>
        <begin position="152"/>
        <end position="171"/>
    </location>
</feature>
<feature type="transmembrane region" description="Helical" evidence="8">
    <location>
        <begin position="123"/>
        <end position="146"/>
    </location>
</feature>
<comment type="subcellular location">
    <subcellularLocation>
        <location evidence="1">Cell membrane</location>
        <topology evidence="1">Multi-pass membrane protein</topology>
    </subcellularLocation>
</comment>
<dbReference type="GO" id="GO:0016758">
    <property type="term" value="F:hexosyltransferase activity"/>
    <property type="evidence" value="ECO:0007669"/>
    <property type="project" value="InterPro"/>
</dbReference>
<reference evidence="9 10" key="1">
    <citation type="submission" date="2019-03" db="EMBL/GenBank/DDBJ databases">
        <title>Genomic Encyclopedia of Archaeal and Bacterial Type Strains, Phase II (KMG-II): from individual species to whole genera.</title>
        <authorList>
            <person name="Goeker M."/>
        </authorList>
    </citation>
    <scope>NUCLEOTIDE SEQUENCE [LARGE SCALE GENOMIC DNA]</scope>
    <source>
        <strain evidence="9 10">DSM 24323</strain>
    </source>
</reference>
<dbReference type="GO" id="GO:0005886">
    <property type="term" value="C:plasma membrane"/>
    <property type="evidence" value="ECO:0007669"/>
    <property type="project" value="UniProtKB-SubCell"/>
</dbReference>
<proteinExistence type="inferred from homology"/>
<feature type="transmembrane region" description="Helical" evidence="8">
    <location>
        <begin position="302"/>
        <end position="335"/>
    </location>
</feature>
<feature type="transmembrane region" description="Helical" evidence="8">
    <location>
        <begin position="210"/>
        <end position="229"/>
    </location>
</feature>
<comment type="caution">
    <text evidence="9">The sequence shown here is derived from an EMBL/GenBank/DDBJ whole genome shotgun (WGS) entry which is preliminary data.</text>
</comment>
<keyword evidence="10" id="KW-1185">Reference proteome</keyword>
<evidence type="ECO:0000256" key="7">
    <source>
        <dbReference type="ARBA" id="ARBA00024033"/>
    </source>
</evidence>
<dbReference type="Pfam" id="PF09594">
    <property type="entry name" value="GT87"/>
    <property type="match status" value="1"/>
</dbReference>
<dbReference type="InterPro" id="IPR018584">
    <property type="entry name" value="GT87"/>
</dbReference>
<keyword evidence="2" id="KW-1003">Cell membrane</keyword>
<evidence type="ECO:0000256" key="2">
    <source>
        <dbReference type="ARBA" id="ARBA00022475"/>
    </source>
</evidence>
<dbReference type="Proteomes" id="UP000295371">
    <property type="component" value="Unassembled WGS sequence"/>
</dbReference>
<gene>
    <name evidence="9" type="ORF">CLV29_2097</name>
</gene>
<sequence>MAGSERAREDLVSRRSSLRAFWACLPLPFLAAAYVAGRAQGGSWSPFDPAMVDLQAIIGAAQRLLEGSPLYGVDGTPFSMPPVVALLAVPLAVLGVDAAEVLWVLLTAALVCQGLIRPVLGRLGTGFGPTSPWVPLVGALVIALAAPVKDNFSLGQVTVIVACLLLADASVPVTRLGLPRGVLTGIAAAVAIFPAAVILTWLCVPRSRRAGFVALFTAAALTLITWLLAPASSARYFAAALTGGHLAEDNALDRSSNGSLAAIVHRVTDGESATVLTIVLVAVVVGAAVLAGWALASEGHQLLAMLTAALGGVAAMPLAFPHAWVLAIVLAAVVVTGRYRPGWQLCAAVLGVWAVVMPVNRVSGSELVAAGTAIGVIAWLCVVSFGLRRRPVSAR</sequence>
<evidence type="ECO:0000313" key="9">
    <source>
        <dbReference type="EMBL" id="TDT34431.1"/>
    </source>
</evidence>
<keyword evidence="6 8" id="KW-0472">Membrane</keyword>
<keyword evidence="4 8" id="KW-0812">Transmembrane</keyword>
<evidence type="ECO:0000313" key="10">
    <source>
        <dbReference type="Proteomes" id="UP000295371"/>
    </source>
</evidence>
<feature type="transmembrane region" description="Helical" evidence="8">
    <location>
        <begin position="275"/>
        <end position="296"/>
    </location>
</feature>
<feature type="transmembrane region" description="Helical" evidence="8">
    <location>
        <begin position="183"/>
        <end position="204"/>
    </location>
</feature>
<organism evidence="9 10">
    <name type="scientific">Naumannella halotolerans</name>
    <dbReference type="NCBI Taxonomy" id="993414"/>
    <lineage>
        <taxon>Bacteria</taxon>
        <taxon>Bacillati</taxon>
        <taxon>Actinomycetota</taxon>
        <taxon>Actinomycetes</taxon>
        <taxon>Propionibacteriales</taxon>
        <taxon>Propionibacteriaceae</taxon>
        <taxon>Naumannella</taxon>
    </lineage>
</organism>
<evidence type="ECO:0000256" key="3">
    <source>
        <dbReference type="ARBA" id="ARBA00022679"/>
    </source>
</evidence>
<keyword evidence="3" id="KW-0808">Transferase</keyword>
<evidence type="ECO:0000256" key="8">
    <source>
        <dbReference type="SAM" id="Phobius"/>
    </source>
</evidence>
<feature type="transmembrane region" description="Helical" evidence="8">
    <location>
        <begin position="367"/>
        <end position="387"/>
    </location>
</feature>